<dbReference type="InterPro" id="IPR021813">
    <property type="entry name" value="DUF3392"/>
</dbReference>
<evidence type="ECO:0000313" key="2">
    <source>
        <dbReference type="EMBL" id="PJE80736.1"/>
    </source>
</evidence>
<gene>
    <name evidence="2" type="ORF">CI610_00286</name>
</gene>
<evidence type="ECO:0000256" key="1">
    <source>
        <dbReference type="SAM" id="Phobius"/>
    </source>
</evidence>
<feature type="transmembrane region" description="Helical" evidence="1">
    <location>
        <begin position="43"/>
        <end position="68"/>
    </location>
</feature>
<feature type="transmembrane region" description="Helical" evidence="1">
    <location>
        <begin position="108"/>
        <end position="129"/>
    </location>
</feature>
<dbReference type="AlphaFoldDB" id="A0A2H9TBW6"/>
<feature type="transmembrane region" description="Helical" evidence="1">
    <location>
        <begin position="80"/>
        <end position="102"/>
    </location>
</feature>
<sequence length="133" mass="14915">MTCWPISLDSFWTTDSTGKQQIMEDTSGLIHWITDLSQWSRAYLYWLGLAITGIFLTWMASPLVSLFSKRLRGVHSIIRIPLLSAVNLTLFGAILHFVPAWISGLLGLFNNMTLSPVVLILILLLGAAADRRR</sequence>
<dbReference type="Pfam" id="PF11872">
    <property type="entry name" value="DUF3392"/>
    <property type="match status" value="1"/>
</dbReference>
<proteinExistence type="predicted"/>
<comment type="caution">
    <text evidence="2">The sequence shown here is derived from an EMBL/GenBank/DDBJ whole genome shotgun (WGS) entry which is preliminary data.</text>
</comment>
<reference evidence="2" key="1">
    <citation type="journal article" date="2017" name="Appl. Environ. Microbiol.">
        <title>Molecular characterization of an Endozoicomonas-like organism causing infection in king scallop Pecten maximus L.</title>
        <authorList>
            <person name="Cano I."/>
            <person name="van Aerle R."/>
            <person name="Ross S."/>
            <person name="Verner-Jeffreys D.W."/>
            <person name="Paley R.K."/>
            <person name="Rimmer G."/>
            <person name="Ryder D."/>
            <person name="Hooper P."/>
            <person name="Stone D."/>
            <person name="Feist S.W."/>
        </authorList>
    </citation>
    <scope>NUCLEOTIDE SEQUENCE</scope>
</reference>
<dbReference type="EMBL" id="NSIT01000007">
    <property type="protein sequence ID" value="PJE80736.1"/>
    <property type="molecule type" value="Genomic_DNA"/>
</dbReference>
<name>A0A2H9TBW6_9ZZZZ</name>
<keyword evidence="1" id="KW-1133">Transmembrane helix</keyword>
<keyword evidence="1" id="KW-0812">Transmembrane</keyword>
<keyword evidence="1" id="KW-0472">Membrane</keyword>
<accession>A0A2H9TBW6</accession>
<protein>
    <submittedName>
        <fullName evidence="2">Uncharacterized protein</fullName>
    </submittedName>
</protein>
<organism evidence="2">
    <name type="scientific">invertebrate metagenome</name>
    <dbReference type="NCBI Taxonomy" id="1711999"/>
    <lineage>
        <taxon>unclassified sequences</taxon>
        <taxon>metagenomes</taxon>
        <taxon>organismal metagenomes</taxon>
    </lineage>
</organism>